<proteinExistence type="predicted"/>
<evidence type="ECO:0000313" key="1">
    <source>
        <dbReference type="EMBL" id="DAF86396.1"/>
    </source>
</evidence>
<sequence>MAMDSRKRAEELVRLAPELSDPEKLAINALFRAFLFKRNSTGEVWTTCCRKHVFIRPDTDNADELRILHAPHTPEPQSRWDNTPLPKMRAKCPYCGKEVTVKELRYSGRRKALWEYQRAVVLRQWRGALWATAWDCFKDYEGTEPVTNAPVLTMLPKAKLLGAYRFTPGKVEAATRVWWSDGPFNYSYQDTPGKNAGHKGGMWHIHSPYGFCSELGKSYDMIGLPELQKSALRWCRLEQVRIASDDFIELLTAACFYPKQIEWLVKLGLQDAVRDLAGRGVKNAAAVKWNANTPEAFLGCGVKGLDAITKESDRPLVALRIYRALHDMTQAPTPEECAALADCADDRTLRVLLPRMKRYGLRIPKLISYLEKIRRHGKIHWSNNAALSAYADYITAADGCGLDLSNTIHLLPRDFWEKHDTVTAAWSAICANRRNSEANAKYKARLPKLTARYLYWSDTLLIRAPVNAGEIVEEGKRLEHCVGGYADRHLSGKTTILFLRRRDKPHVPLVTIEMDGNTIRQVYGYRNDCASCPENPKGIPARKLYGAFLDEWLEWLNAGSKRYKDGRPKLPRKKHKEDVA</sequence>
<reference evidence="1" key="1">
    <citation type="journal article" date="2021" name="Proc. Natl. Acad. Sci. U.S.A.">
        <title>A Catalog of Tens of Thousands of Viruses from Human Metagenomes Reveals Hidden Associations with Chronic Diseases.</title>
        <authorList>
            <person name="Tisza M.J."/>
            <person name="Buck C.B."/>
        </authorList>
    </citation>
    <scope>NUCLEOTIDE SEQUENCE</scope>
    <source>
        <strain evidence="1">Ctpvf97</strain>
    </source>
</reference>
<dbReference type="EMBL" id="BK015944">
    <property type="protein sequence ID" value="DAF86396.1"/>
    <property type="molecule type" value="Genomic_DNA"/>
</dbReference>
<organism evidence="1">
    <name type="scientific">Myoviridae sp. ctpvf97</name>
    <dbReference type="NCBI Taxonomy" id="2825176"/>
    <lineage>
        <taxon>Viruses</taxon>
        <taxon>Duplodnaviria</taxon>
        <taxon>Heunggongvirae</taxon>
        <taxon>Uroviricota</taxon>
        <taxon>Caudoviricetes</taxon>
    </lineage>
</organism>
<dbReference type="InterPro" id="IPR025586">
    <property type="entry name" value="PcfJ"/>
</dbReference>
<name>A0A8S5TW19_9CAUD</name>
<accession>A0A8S5TW19</accession>
<dbReference type="Pfam" id="PF14284">
    <property type="entry name" value="PcfJ"/>
    <property type="match status" value="1"/>
</dbReference>
<protein>
    <submittedName>
        <fullName evidence="1">PcfJ like protein</fullName>
    </submittedName>
</protein>